<feature type="compositionally biased region" description="Basic and acidic residues" evidence="1">
    <location>
        <begin position="934"/>
        <end position="948"/>
    </location>
</feature>
<keyword evidence="3" id="KW-1185">Reference proteome</keyword>
<reference evidence="2" key="1">
    <citation type="submission" date="2020-08" db="EMBL/GenBank/DDBJ databases">
        <title>Genome sequencing and assembly of the red palm weevil Rhynchophorus ferrugineus.</title>
        <authorList>
            <person name="Dias G.B."/>
            <person name="Bergman C.M."/>
            <person name="Manee M."/>
        </authorList>
    </citation>
    <scope>NUCLEOTIDE SEQUENCE</scope>
    <source>
        <strain evidence="2">AA-2017</strain>
        <tissue evidence="2">Whole larva</tissue>
    </source>
</reference>
<feature type="compositionally biased region" description="Basic and acidic residues" evidence="1">
    <location>
        <begin position="546"/>
        <end position="582"/>
    </location>
</feature>
<feature type="compositionally biased region" description="Basic and acidic residues" evidence="1">
    <location>
        <begin position="138"/>
        <end position="150"/>
    </location>
</feature>
<feature type="compositionally biased region" description="Basic and acidic residues" evidence="1">
    <location>
        <begin position="774"/>
        <end position="862"/>
    </location>
</feature>
<feature type="compositionally biased region" description="Basic and acidic residues" evidence="1">
    <location>
        <begin position="869"/>
        <end position="895"/>
    </location>
</feature>
<feature type="compositionally biased region" description="Low complexity" evidence="1">
    <location>
        <begin position="1069"/>
        <end position="1080"/>
    </location>
</feature>
<feature type="compositionally biased region" description="Basic and acidic residues" evidence="1">
    <location>
        <begin position="626"/>
        <end position="647"/>
    </location>
</feature>
<feature type="region of interest" description="Disordered" evidence="1">
    <location>
        <begin position="626"/>
        <end position="1128"/>
    </location>
</feature>
<feature type="region of interest" description="Disordered" evidence="1">
    <location>
        <begin position="76"/>
        <end position="194"/>
    </location>
</feature>
<dbReference type="EMBL" id="JAACXV010000125">
    <property type="protein sequence ID" value="KAF7283249.1"/>
    <property type="molecule type" value="Genomic_DNA"/>
</dbReference>
<feature type="compositionally biased region" description="Basic and acidic residues" evidence="1">
    <location>
        <begin position="169"/>
        <end position="190"/>
    </location>
</feature>
<feature type="region of interest" description="Disordered" evidence="1">
    <location>
        <begin position="451"/>
        <end position="499"/>
    </location>
</feature>
<evidence type="ECO:0000313" key="3">
    <source>
        <dbReference type="Proteomes" id="UP000625711"/>
    </source>
</evidence>
<feature type="compositionally biased region" description="Basic and acidic residues" evidence="1">
    <location>
        <begin position="729"/>
        <end position="742"/>
    </location>
</feature>
<feature type="compositionally biased region" description="Basic and acidic residues" evidence="1">
    <location>
        <begin position="1258"/>
        <end position="1270"/>
    </location>
</feature>
<feature type="compositionally biased region" description="Basic and acidic residues" evidence="1">
    <location>
        <begin position="306"/>
        <end position="344"/>
    </location>
</feature>
<dbReference type="OrthoDB" id="6512771at2759"/>
<protein>
    <submittedName>
        <fullName evidence="2">Uncharacterized protein</fullName>
    </submittedName>
</protein>
<accession>A0A834INN3</accession>
<feature type="compositionally biased region" description="Basic and acidic residues" evidence="1">
    <location>
        <begin position="660"/>
        <end position="702"/>
    </location>
</feature>
<feature type="compositionally biased region" description="Basic and acidic residues" evidence="1">
    <location>
        <begin position="1233"/>
        <end position="1248"/>
    </location>
</feature>
<sequence>MSTDWAVFFTVTSKNKIIVPHQSERASGAVNGTDAGTPVTSPVRRERIKKSKKELAEEAAEVIRQADKVQCVVNSSTSPDKFYSLPHRKKSKLVAKEYPAGSLDRRSVKRRGSLDSQPPKKPPRTFAATSSKPSIFELFKKPDKKAEPKKSSLRRSVSDASALKHKVVRSPDELRRTGKRSATDNEDLGRRSITKKQLSPIIEVAQREDYFVNEAEGEPNKENTNTNIQNKTTDNITDQLKDYIDEVDAQLYEETGIRITASNPKKDPPTPVIIDLDKAEKISDGKKSKLHFGLGKKLRQLTGKKAKLDETPDKQSGKNNEKTIDSGIAEEEKVNKESTEKETVTVDEETAQSGEIDPNMMIHSSQKPVDKLPLTKGRTVNTMVKRLSNDSCSSPPPMRTHVLISPHVSMQHNNNQPFSYTRGISPDKCLSNENLAPKPVIYAQVVCSNNDNGLSNGKQTVHTTLTNGRRQPQSDSDEGLGGEEGSAFTRKSSTHFNDDSFDSYTEQLLNEIDKYKAESPILPKYRNPMPMNGFTGLAERGRADGMDAKRRESFTEPNNERRTDLATRRDLLESRMNRRMSDKTATPSPEHPITRPGANNVYITETSSRYYRSGSTSPVGFKEKYVSTSRTDKYGERKTESRTKKYFGEPQDLMLNGFESEPKSFDSHISDYRSYRPEKPLSKDRDIYKSTPEIRHLERRNVDQVFHGSLPRGDKIQSHHNSSRRFRSERHLDRVEEDRKVESSTTSRTSRSRRDVYNDSEDEGFASSLLIASEKQHTDDSLARKHRKDRDFDRSYKDEESYRPDENTRYIPRERSIDDGSHFDPRLDKDLERSTLKRVEKKPPKAEKKSGLEKVKSLFMRDSKKKKEKAAAKETKSKLSSYKGRDESKDERDSKVNSSSDYRNRRRLSTPSPSPTRENPKKSSDLTQSGWFKSLDRTTQRKSAKDEGNYTSTEEETIVPQSKLSASNKNLRFFGDTDQESNGDSLRGSRPIKTRPGLRAQSTRDLHNIDEVQKPSKRSDTISHHKSLTNISECDRDFKGSRSTLKPPVSPSARYRREERPRRRRQEISSVESSTEGDSSQQSQRSIVYLHAATVGDIPGPDYLRNGRRAASREDLTSNGGSSLVQPQVKTLSRSFSVLAPWRPRHRREGMELDYTVPPPSSTTSRSTRGGKYEQRSSRSSTQRNDGSTLKKKAQEGKKASNNRLTRSRENLSSREETIRGSTSTLYKKKEKLPRENSRYKDREERRMPPKSQSVESISRRSREDSRDVSRSVSMPRDSAKAAGWFRKSKKTRD</sequence>
<feature type="compositionally biased region" description="Polar residues" evidence="1">
    <location>
        <begin position="451"/>
        <end position="473"/>
    </location>
</feature>
<feature type="region of interest" description="Disordered" evidence="1">
    <location>
        <begin position="546"/>
        <end position="601"/>
    </location>
</feature>
<feature type="compositionally biased region" description="Polar residues" evidence="1">
    <location>
        <begin position="1117"/>
        <end position="1128"/>
    </location>
</feature>
<evidence type="ECO:0000256" key="1">
    <source>
        <dbReference type="SAM" id="MobiDB-lite"/>
    </source>
</evidence>
<gene>
    <name evidence="2" type="ORF">GWI33_001075</name>
</gene>
<evidence type="ECO:0000313" key="2">
    <source>
        <dbReference type="EMBL" id="KAF7283249.1"/>
    </source>
</evidence>
<feature type="region of interest" description="Disordered" evidence="1">
    <location>
        <begin position="303"/>
        <end position="350"/>
    </location>
</feature>
<feature type="compositionally biased region" description="Basic and acidic residues" evidence="1">
    <location>
        <begin position="1002"/>
        <end position="1023"/>
    </location>
</feature>
<name>A0A834INN3_RHYFE</name>
<organism evidence="2 3">
    <name type="scientific">Rhynchophorus ferrugineus</name>
    <name type="common">Red palm weevil</name>
    <name type="synonym">Curculio ferrugineus</name>
    <dbReference type="NCBI Taxonomy" id="354439"/>
    <lineage>
        <taxon>Eukaryota</taxon>
        <taxon>Metazoa</taxon>
        <taxon>Ecdysozoa</taxon>
        <taxon>Arthropoda</taxon>
        <taxon>Hexapoda</taxon>
        <taxon>Insecta</taxon>
        <taxon>Pterygota</taxon>
        <taxon>Neoptera</taxon>
        <taxon>Endopterygota</taxon>
        <taxon>Coleoptera</taxon>
        <taxon>Polyphaga</taxon>
        <taxon>Cucujiformia</taxon>
        <taxon>Curculionidae</taxon>
        <taxon>Dryophthorinae</taxon>
        <taxon>Rhynchophorus</taxon>
    </lineage>
</organism>
<feature type="compositionally biased region" description="Basic and acidic residues" evidence="1">
    <location>
        <begin position="1207"/>
        <end position="1219"/>
    </location>
</feature>
<proteinExistence type="predicted"/>
<feature type="compositionally biased region" description="Polar residues" evidence="1">
    <location>
        <begin position="959"/>
        <end position="970"/>
    </location>
</feature>
<feature type="region of interest" description="Disordered" evidence="1">
    <location>
        <begin position="1148"/>
        <end position="1294"/>
    </location>
</feature>
<feature type="region of interest" description="Disordered" evidence="1">
    <location>
        <begin position="25"/>
        <end position="47"/>
    </location>
</feature>
<feature type="compositionally biased region" description="Polar residues" evidence="1">
    <location>
        <begin position="1178"/>
        <end position="1188"/>
    </location>
</feature>
<dbReference type="Proteomes" id="UP000625711">
    <property type="component" value="Unassembled WGS sequence"/>
</dbReference>
<comment type="caution">
    <text evidence="2">The sequence shown here is derived from an EMBL/GenBank/DDBJ whole genome shotgun (WGS) entry which is preliminary data.</text>
</comment>